<dbReference type="Pfam" id="PF10977">
    <property type="entry name" value="DUF2797"/>
    <property type="match status" value="1"/>
</dbReference>
<dbReference type="EMBL" id="JBHRYB010000005">
    <property type="protein sequence ID" value="MFC3679659.1"/>
    <property type="molecule type" value="Genomic_DNA"/>
</dbReference>
<dbReference type="RefSeq" id="WP_376865406.1">
    <property type="nucleotide sequence ID" value="NZ_JBHRYB010000005.1"/>
</dbReference>
<dbReference type="Proteomes" id="UP001595722">
    <property type="component" value="Unassembled WGS sequence"/>
</dbReference>
<evidence type="ECO:0000313" key="2">
    <source>
        <dbReference type="Proteomes" id="UP001595722"/>
    </source>
</evidence>
<keyword evidence="2" id="KW-1185">Reference proteome</keyword>
<protein>
    <submittedName>
        <fullName evidence="1">DUF2797 domain-containing protein</fullName>
    </submittedName>
</protein>
<accession>A0ABV7VQF1</accession>
<organism evidence="1 2">
    <name type="scientific">Bacterioplanoides pacificum</name>
    <dbReference type="NCBI Taxonomy" id="1171596"/>
    <lineage>
        <taxon>Bacteria</taxon>
        <taxon>Pseudomonadati</taxon>
        <taxon>Pseudomonadota</taxon>
        <taxon>Gammaproteobacteria</taxon>
        <taxon>Oceanospirillales</taxon>
        <taxon>Oceanospirillaceae</taxon>
        <taxon>Bacterioplanoides</taxon>
    </lineage>
</organism>
<proteinExistence type="predicted"/>
<dbReference type="InterPro" id="IPR021246">
    <property type="entry name" value="DUF2797"/>
</dbReference>
<evidence type="ECO:0000313" key="1">
    <source>
        <dbReference type="EMBL" id="MFC3679659.1"/>
    </source>
</evidence>
<name>A0ABV7VQF1_9GAMM</name>
<comment type="caution">
    <text evidence="1">The sequence shown here is derived from an EMBL/GenBank/DDBJ whole genome shotgun (WGS) entry which is preliminary data.</text>
</comment>
<sequence length="282" mass="31543">MKQYTGHLQKMAARAVPGSGCADRVEYDLLLDQQRIPLNALLGSVLTLEYQGDIHCCHCGRLSKKSFSQGFCYPCFKKLAQCDSCMMSPEKCHFEQGTCREPEWARNVCFNEHIVYLANSSAVKVGITRGTQVPVRWLDQGATQALPIARVATRKQSGLIEDCLRQDIADKTNWRAMLKGKAAEVDLAAERDRLFELFSPQLNSIIASQAVGDIELLFDADSYAFDYPVSRYPEKISSFNLDKEPLVNGRLMGIKGQYLILDNGVINIRKFTSYAVTVKVGE</sequence>
<reference evidence="2" key="1">
    <citation type="journal article" date="2019" name="Int. J. Syst. Evol. Microbiol.">
        <title>The Global Catalogue of Microorganisms (GCM) 10K type strain sequencing project: providing services to taxonomists for standard genome sequencing and annotation.</title>
        <authorList>
            <consortium name="The Broad Institute Genomics Platform"/>
            <consortium name="The Broad Institute Genome Sequencing Center for Infectious Disease"/>
            <person name="Wu L."/>
            <person name="Ma J."/>
        </authorList>
    </citation>
    <scope>NUCLEOTIDE SEQUENCE [LARGE SCALE GENOMIC DNA]</scope>
    <source>
        <strain evidence="2">KCTC 42424</strain>
    </source>
</reference>
<gene>
    <name evidence="1" type="ORF">ACFOMG_05970</name>
</gene>